<evidence type="ECO:0000256" key="11">
    <source>
        <dbReference type="ARBA" id="ARBA00066687"/>
    </source>
</evidence>
<feature type="binding site" evidence="14">
    <location>
        <position position="49"/>
    </location>
    <ligand>
        <name>NADPH</name>
        <dbReference type="ChEBI" id="CHEBI:57783"/>
    </ligand>
</feature>
<dbReference type="Gene3D" id="3.40.50.720">
    <property type="entry name" value="NAD(P)-binding Rossmann-like Domain"/>
    <property type="match status" value="1"/>
</dbReference>
<gene>
    <name evidence="14" type="primary">gpsA</name>
    <name evidence="21" type="ORF">C7384_10593</name>
</gene>
<dbReference type="OrthoDB" id="9812273at2"/>
<dbReference type="NCBIfam" id="NF000940">
    <property type="entry name" value="PRK00094.1-2"/>
    <property type="match status" value="1"/>
</dbReference>
<dbReference type="InterPro" id="IPR008927">
    <property type="entry name" value="6-PGluconate_DH-like_C_sf"/>
</dbReference>
<dbReference type="InterPro" id="IPR013328">
    <property type="entry name" value="6PGD_dom2"/>
</dbReference>
<feature type="binding site" evidence="14">
    <location>
        <position position="260"/>
    </location>
    <ligand>
        <name>sn-glycerol 3-phosphate</name>
        <dbReference type="ChEBI" id="CHEBI:57597"/>
    </ligand>
</feature>
<dbReference type="FunFam" id="3.40.50.720:FF:000019">
    <property type="entry name" value="Glycerol-3-phosphate dehydrogenase [NAD(P)+]"/>
    <property type="match status" value="1"/>
</dbReference>
<evidence type="ECO:0000256" key="18">
    <source>
        <dbReference type="RuleBase" id="RU000437"/>
    </source>
</evidence>
<dbReference type="EC" id="1.1.1.94" evidence="11 14"/>
<feature type="binding site" evidence="14">
    <location>
        <position position="248"/>
    </location>
    <ligand>
        <name>sn-glycerol 3-phosphate</name>
        <dbReference type="ChEBI" id="CHEBI:57597"/>
    </ligand>
</feature>
<dbReference type="Pfam" id="PF01210">
    <property type="entry name" value="NAD_Gly3P_dh_N"/>
    <property type="match status" value="1"/>
</dbReference>
<comment type="caution">
    <text evidence="21">The sequence shown here is derived from an EMBL/GenBank/DDBJ whole genome shotgun (WGS) entry which is preliminary data.</text>
</comment>
<feature type="binding site" evidence="17">
    <location>
        <position position="144"/>
    </location>
    <ligand>
        <name>NAD(+)</name>
        <dbReference type="ChEBI" id="CHEBI:57540"/>
    </ligand>
</feature>
<comment type="similarity">
    <text evidence="1 14 18">Belongs to the NAD-dependent glycerol-3-phosphate dehydrogenase family.</text>
</comment>
<comment type="subcellular location">
    <subcellularLocation>
        <location evidence="14">Cytoplasm</location>
    </subcellularLocation>
</comment>
<reference evidence="21 22" key="1">
    <citation type="submission" date="2018-04" db="EMBL/GenBank/DDBJ databases">
        <title>Genomic Encyclopedia of Type Strains, Phase IV (KMG-IV): sequencing the most valuable type-strain genomes for metagenomic binning, comparative biology and taxonomic classification.</title>
        <authorList>
            <person name="Goeker M."/>
        </authorList>
    </citation>
    <scope>NUCLEOTIDE SEQUENCE [LARGE SCALE GENOMIC DNA]</scope>
    <source>
        <strain evidence="21 22">DSM 28795</strain>
    </source>
</reference>
<evidence type="ECO:0000256" key="17">
    <source>
        <dbReference type="PIRSR" id="PIRSR000114-3"/>
    </source>
</evidence>
<evidence type="ECO:0000256" key="16">
    <source>
        <dbReference type="PIRSR" id="PIRSR000114-2"/>
    </source>
</evidence>
<dbReference type="RefSeq" id="WP_089938679.1">
    <property type="nucleotide sequence ID" value="NZ_CAKOEX010000004.1"/>
</dbReference>
<keyword evidence="6 14" id="KW-0520">NAD</keyword>
<feature type="binding site" evidence="14">
    <location>
        <position position="140"/>
    </location>
    <ligand>
        <name>sn-glycerol 3-phosphate</name>
        <dbReference type="ChEBI" id="CHEBI:57597"/>
    </ligand>
</feature>
<evidence type="ECO:0000256" key="12">
    <source>
        <dbReference type="ARBA" id="ARBA00069372"/>
    </source>
</evidence>
<evidence type="ECO:0000256" key="5">
    <source>
        <dbReference type="ARBA" id="ARBA00023002"/>
    </source>
</evidence>
<evidence type="ECO:0000259" key="19">
    <source>
        <dbReference type="Pfam" id="PF01210"/>
    </source>
</evidence>
<evidence type="ECO:0000256" key="10">
    <source>
        <dbReference type="ARBA" id="ARBA00052716"/>
    </source>
</evidence>
<accession>A0A2U1D962</accession>
<dbReference type="UniPathway" id="UPA00940"/>
<feature type="binding site" evidence="17">
    <location>
        <begin position="8"/>
        <end position="13"/>
    </location>
    <ligand>
        <name>NAD(+)</name>
        <dbReference type="ChEBI" id="CHEBI:57540"/>
    </ligand>
</feature>
<evidence type="ECO:0000256" key="3">
    <source>
        <dbReference type="ARBA" id="ARBA00022741"/>
    </source>
</evidence>
<evidence type="ECO:0000259" key="20">
    <source>
        <dbReference type="Pfam" id="PF07479"/>
    </source>
</evidence>
<dbReference type="NCBIfam" id="NF000942">
    <property type="entry name" value="PRK00094.1-4"/>
    <property type="match status" value="1"/>
</dbReference>
<comment type="catalytic activity">
    <reaction evidence="10">
        <text>sn-glycerol 3-phosphate + NADP(+) = dihydroxyacetone phosphate + NADPH + H(+)</text>
        <dbReference type="Rhea" id="RHEA:11096"/>
        <dbReference type="ChEBI" id="CHEBI:15378"/>
        <dbReference type="ChEBI" id="CHEBI:57597"/>
        <dbReference type="ChEBI" id="CHEBI:57642"/>
        <dbReference type="ChEBI" id="CHEBI:57783"/>
        <dbReference type="ChEBI" id="CHEBI:58349"/>
        <dbReference type="EC" id="1.1.1.94"/>
    </reaction>
    <physiologicalReaction direction="right-to-left" evidence="10">
        <dbReference type="Rhea" id="RHEA:11098"/>
    </physiologicalReaction>
</comment>
<feature type="binding site" evidence="14">
    <location>
        <position position="283"/>
    </location>
    <ligand>
        <name>NADPH</name>
        <dbReference type="ChEBI" id="CHEBI:57783"/>
    </ligand>
</feature>
<dbReference type="GO" id="GO:0008654">
    <property type="term" value="P:phospholipid biosynthetic process"/>
    <property type="evidence" value="ECO:0007669"/>
    <property type="project" value="UniProtKB-KW"/>
</dbReference>
<dbReference type="HAMAP" id="MF_00394">
    <property type="entry name" value="NAD_Glyc3P_dehydrog"/>
    <property type="match status" value="1"/>
</dbReference>
<dbReference type="PANTHER" id="PTHR11728">
    <property type="entry name" value="GLYCEROL-3-PHOSPHATE DEHYDROGENASE"/>
    <property type="match status" value="1"/>
</dbReference>
<dbReference type="NCBIfam" id="NF000941">
    <property type="entry name" value="PRK00094.1-3"/>
    <property type="match status" value="1"/>
</dbReference>
<evidence type="ECO:0000256" key="6">
    <source>
        <dbReference type="ARBA" id="ARBA00023027"/>
    </source>
</evidence>
<dbReference type="Gene3D" id="1.10.1040.10">
    <property type="entry name" value="N-(1-d-carboxylethyl)-l-norvaline Dehydrogenase, domain 2"/>
    <property type="match status" value="1"/>
</dbReference>
<protein>
    <recommendedName>
        <fullName evidence="12 14">Glycerol-3-phosphate dehydrogenase [NAD(P)+]</fullName>
        <ecNumber evidence="11 14">1.1.1.94</ecNumber>
    </recommendedName>
    <alternativeName>
        <fullName evidence="14">NAD(P)(+)-dependent glycerol-3-phosphate dehydrogenase</fullName>
    </alternativeName>
    <alternativeName>
        <fullName evidence="13 14">NAD(P)H-dependent dihydroxyacetone-phosphate reductase</fullName>
    </alternativeName>
</protein>
<organism evidence="21 22">
    <name type="scientific">Convivina intestini</name>
    <dbReference type="NCBI Taxonomy" id="1505726"/>
    <lineage>
        <taxon>Bacteria</taxon>
        <taxon>Bacillati</taxon>
        <taxon>Bacillota</taxon>
        <taxon>Bacilli</taxon>
        <taxon>Lactobacillales</taxon>
        <taxon>Lactobacillaceae</taxon>
        <taxon>Convivina</taxon>
    </lineage>
</organism>
<dbReference type="Pfam" id="PF07479">
    <property type="entry name" value="NAD_Gly3P_dh_C"/>
    <property type="match status" value="1"/>
</dbReference>
<keyword evidence="14" id="KW-0963">Cytoplasm</keyword>
<evidence type="ECO:0000256" key="4">
    <source>
        <dbReference type="ARBA" id="ARBA00022857"/>
    </source>
</evidence>
<evidence type="ECO:0000313" key="21">
    <source>
        <dbReference type="EMBL" id="PVY84215.1"/>
    </source>
</evidence>
<dbReference type="InterPro" id="IPR006168">
    <property type="entry name" value="G3P_DH_NAD-dep"/>
</dbReference>
<feature type="binding site" evidence="14">
    <location>
        <position position="12"/>
    </location>
    <ligand>
        <name>NADPH</name>
        <dbReference type="ChEBI" id="CHEBI:57783"/>
    </ligand>
</feature>
<feature type="binding site" evidence="14">
    <location>
        <position position="144"/>
    </location>
    <ligand>
        <name>NADPH</name>
        <dbReference type="ChEBI" id="CHEBI:57783"/>
    </ligand>
</feature>
<evidence type="ECO:0000256" key="2">
    <source>
        <dbReference type="ARBA" id="ARBA00022516"/>
    </source>
</evidence>
<dbReference type="GO" id="GO:0141152">
    <property type="term" value="F:glycerol-3-phosphate dehydrogenase (NAD+) activity"/>
    <property type="evidence" value="ECO:0007669"/>
    <property type="project" value="RHEA"/>
</dbReference>
<feature type="active site" description="Proton acceptor" evidence="14 15">
    <location>
        <position position="195"/>
    </location>
</feature>
<feature type="binding site" evidence="14">
    <location>
        <position position="32"/>
    </location>
    <ligand>
        <name>NADPH</name>
        <dbReference type="ChEBI" id="CHEBI:57783"/>
    </ligand>
</feature>
<feature type="binding site" evidence="14">
    <location>
        <position position="109"/>
    </location>
    <ligand>
        <name>sn-glycerol 3-phosphate</name>
        <dbReference type="ChEBI" id="CHEBI:57597"/>
    </ligand>
</feature>
<keyword evidence="4 14" id="KW-0521">NADP</keyword>
<dbReference type="PROSITE" id="PS00957">
    <property type="entry name" value="NAD_G3PDH"/>
    <property type="match status" value="1"/>
</dbReference>
<sequence length="336" mass="35748">MTKIAVLGAGSWGSALANRIASNGFSTVLWSHRAEQVEEINQAHTNVHYLPGTQLHQDLLATVDLKVAVDNADIILVVVPTKGIREVAQKLNKMLLDLQHSAIVVHATKGLEAGSHKRISEMLLEEMEAKTYTAIAAISGPSHAEDVVKDDLTAVSVASPDLKAAQAIQAVLASPTFRPYTNQDLLGSELGGALKNIIAIGSGMLVGLGYGVNAQAALLTRGLVELRRVGVAMGAQAETFLGLAGIGDLIVTGMSANSRNYRAGFALGQGQSLPEVKAQMGMVIEGVNTTKAVFEYAQQFDLEIPITQAIYQVLYQQADIRAEIEALMTRPLKSEN</sequence>
<dbReference type="InterPro" id="IPR011128">
    <property type="entry name" value="G3P_DH_NAD-dep_N"/>
</dbReference>
<feature type="binding site" evidence="17">
    <location>
        <position position="259"/>
    </location>
    <ligand>
        <name>NAD(+)</name>
        <dbReference type="ChEBI" id="CHEBI:57540"/>
    </ligand>
</feature>
<dbReference type="PANTHER" id="PTHR11728:SF1">
    <property type="entry name" value="GLYCEROL-3-PHOSPHATE DEHYDROGENASE [NAD(+)] 2, CHLOROPLASTIC"/>
    <property type="match status" value="1"/>
</dbReference>
<dbReference type="GO" id="GO:0141153">
    <property type="term" value="F:glycerol-3-phosphate dehydrogenase (NADP+) activity"/>
    <property type="evidence" value="ECO:0007669"/>
    <property type="project" value="RHEA"/>
</dbReference>
<feature type="binding site" evidence="14">
    <location>
        <position position="11"/>
    </location>
    <ligand>
        <name>NADPH</name>
        <dbReference type="ChEBI" id="CHEBI:57783"/>
    </ligand>
</feature>
<feature type="binding site" evidence="14">
    <location>
        <position position="285"/>
    </location>
    <ligand>
        <name>NADPH</name>
        <dbReference type="ChEBI" id="CHEBI:57783"/>
    </ligand>
</feature>
<keyword evidence="3 14" id="KW-0547">Nucleotide-binding</keyword>
<feature type="binding site" evidence="16">
    <location>
        <begin position="259"/>
        <end position="260"/>
    </location>
    <ligand>
        <name>substrate</name>
    </ligand>
</feature>
<name>A0A2U1D962_9LACO</name>
<dbReference type="GO" id="GO:0005975">
    <property type="term" value="P:carbohydrate metabolic process"/>
    <property type="evidence" value="ECO:0007669"/>
    <property type="project" value="InterPro"/>
</dbReference>
<dbReference type="PRINTS" id="PR00077">
    <property type="entry name" value="GPDHDRGNASE"/>
</dbReference>
<evidence type="ECO:0000256" key="9">
    <source>
        <dbReference type="ARBA" id="ARBA00023264"/>
    </source>
</evidence>
<dbReference type="SUPFAM" id="SSF48179">
    <property type="entry name" value="6-phosphogluconate dehydrogenase C-terminal domain-like"/>
    <property type="match status" value="1"/>
</dbReference>
<evidence type="ECO:0000256" key="1">
    <source>
        <dbReference type="ARBA" id="ARBA00011009"/>
    </source>
</evidence>
<dbReference type="Proteomes" id="UP000245433">
    <property type="component" value="Unassembled WGS sequence"/>
</dbReference>
<dbReference type="FunFam" id="1.10.1040.10:FF:000001">
    <property type="entry name" value="Glycerol-3-phosphate dehydrogenase [NAD(P)+]"/>
    <property type="match status" value="1"/>
</dbReference>
<evidence type="ECO:0000256" key="14">
    <source>
        <dbReference type="HAMAP-Rule" id="MF_00394"/>
    </source>
</evidence>
<feature type="binding site" evidence="14">
    <location>
        <position position="142"/>
    </location>
    <ligand>
        <name>sn-glycerol 3-phosphate</name>
        <dbReference type="ChEBI" id="CHEBI:57597"/>
    </ligand>
</feature>
<keyword evidence="7 14" id="KW-0443">Lipid metabolism</keyword>
<feature type="binding site" evidence="14">
    <location>
        <position position="33"/>
    </location>
    <ligand>
        <name>NADPH</name>
        <dbReference type="ChEBI" id="CHEBI:57783"/>
    </ligand>
</feature>
<dbReference type="GO" id="GO:0046167">
    <property type="term" value="P:glycerol-3-phosphate biosynthetic process"/>
    <property type="evidence" value="ECO:0007669"/>
    <property type="project" value="UniProtKB-UniRule"/>
</dbReference>
<dbReference type="SUPFAM" id="SSF51735">
    <property type="entry name" value="NAD(P)-binding Rossmann-fold domains"/>
    <property type="match status" value="1"/>
</dbReference>
<feature type="domain" description="Glycerol-3-phosphate dehydrogenase NAD-dependent N-terminal" evidence="19">
    <location>
        <begin position="3"/>
        <end position="164"/>
    </location>
</feature>
<dbReference type="GO" id="GO:0051287">
    <property type="term" value="F:NAD binding"/>
    <property type="evidence" value="ECO:0007669"/>
    <property type="project" value="InterPro"/>
</dbReference>
<evidence type="ECO:0000256" key="15">
    <source>
        <dbReference type="PIRSR" id="PIRSR000114-1"/>
    </source>
</evidence>
<dbReference type="PIRSF" id="PIRSF000114">
    <property type="entry name" value="Glycerol-3-P_dh"/>
    <property type="match status" value="1"/>
</dbReference>
<evidence type="ECO:0000313" key="22">
    <source>
        <dbReference type="Proteomes" id="UP000245433"/>
    </source>
</evidence>
<dbReference type="InterPro" id="IPR006109">
    <property type="entry name" value="G3P_DH_NAD-dep_C"/>
</dbReference>
<dbReference type="GO" id="GO:0005829">
    <property type="term" value="C:cytosol"/>
    <property type="evidence" value="ECO:0007669"/>
    <property type="project" value="TreeGrafter"/>
</dbReference>
<keyword evidence="22" id="KW-1185">Reference proteome</keyword>
<comment type="pathway">
    <text evidence="14">Membrane lipid metabolism; glycerophospholipid metabolism.</text>
</comment>
<feature type="binding site" evidence="14">
    <location>
        <position position="259"/>
    </location>
    <ligand>
        <name>sn-glycerol 3-phosphate</name>
        <dbReference type="ChEBI" id="CHEBI:57597"/>
    </ligand>
</feature>
<feature type="binding site" evidence="14">
    <location>
        <position position="259"/>
    </location>
    <ligand>
        <name>NADPH</name>
        <dbReference type="ChEBI" id="CHEBI:57783"/>
    </ligand>
</feature>
<keyword evidence="2 14" id="KW-0444">Lipid biosynthesis</keyword>
<comment type="function">
    <text evidence="14">Catalyzes the reduction of the glycolytic intermediate dihydroxyacetone phosphate (DHAP) to sn-glycerol 3-phosphate (G3P), the key precursor for phospholipid synthesis.</text>
</comment>
<dbReference type="GO" id="GO:0046168">
    <property type="term" value="P:glycerol-3-phosphate catabolic process"/>
    <property type="evidence" value="ECO:0007669"/>
    <property type="project" value="InterPro"/>
</dbReference>
<proteinExistence type="inferred from homology"/>
<feature type="binding site" evidence="14">
    <location>
        <position position="258"/>
    </location>
    <ligand>
        <name>sn-glycerol 3-phosphate</name>
        <dbReference type="ChEBI" id="CHEBI:57597"/>
    </ligand>
</feature>
<dbReference type="AlphaFoldDB" id="A0A2U1D962"/>
<comment type="catalytic activity">
    <reaction evidence="14">
        <text>sn-glycerol 3-phosphate + NAD(+) = dihydroxyacetone phosphate + NADH + H(+)</text>
        <dbReference type="Rhea" id="RHEA:11092"/>
        <dbReference type="ChEBI" id="CHEBI:15378"/>
        <dbReference type="ChEBI" id="CHEBI:57540"/>
        <dbReference type="ChEBI" id="CHEBI:57597"/>
        <dbReference type="ChEBI" id="CHEBI:57642"/>
        <dbReference type="ChEBI" id="CHEBI:57945"/>
        <dbReference type="EC" id="1.1.1.94"/>
    </reaction>
</comment>
<dbReference type="EMBL" id="QEKT01000005">
    <property type="protein sequence ID" value="PVY84215.1"/>
    <property type="molecule type" value="Genomic_DNA"/>
</dbReference>
<feature type="binding site" evidence="16">
    <location>
        <position position="109"/>
    </location>
    <ligand>
        <name>substrate</name>
    </ligand>
</feature>
<keyword evidence="5 14" id="KW-0560">Oxidoreductase</keyword>
<feature type="domain" description="Glycerol-3-phosphate dehydrogenase NAD-dependent C-terminal" evidence="20">
    <location>
        <begin position="184"/>
        <end position="323"/>
    </location>
</feature>
<dbReference type="GO" id="GO:0006650">
    <property type="term" value="P:glycerophospholipid metabolic process"/>
    <property type="evidence" value="ECO:0007669"/>
    <property type="project" value="UniProtKB-UniRule"/>
</dbReference>
<feature type="binding site" evidence="14">
    <location>
        <position position="109"/>
    </location>
    <ligand>
        <name>NADPH</name>
        <dbReference type="ChEBI" id="CHEBI:57783"/>
    </ligand>
</feature>
<dbReference type="InterPro" id="IPR036291">
    <property type="entry name" value="NAD(P)-bd_dom_sf"/>
</dbReference>
<evidence type="ECO:0000256" key="7">
    <source>
        <dbReference type="ARBA" id="ARBA00023098"/>
    </source>
</evidence>
<feature type="binding site" evidence="14">
    <location>
        <position position="195"/>
    </location>
    <ligand>
        <name>sn-glycerol 3-phosphate</name>
        <dbReference type="ChEBI" id="CHEBI:57597"/>
    </ligand>
</feature>
<keyword evidence="9 14" id="KW-1208">Phospholipid metabolism</keyword>
<evidence type="ECO:0000256" key="8">
    <source>
        <dbReference type="ARBA" id="ARBA00023209"/>
    </source>
</evidence>
<keyword evidence="8 14" id="KW-0594">Phospholipid biosynthesis</keyword>
<evidence type="ECO:0000256" key="13">
    <source>
        <dbReference type="ARBA" id="ARBA00080511"/>
    </source>
</evidence>